<dbReference type="PANTHER" id="PTHR36444:SF2">
    <property type="entry name" value="TRANSCRIPTIONAL REGULATOR PROTEIN YOBU-RELATED"/>
    <property type="match status" value="1"/>
</dbReference>
<feature type="region of interest" description="Disordered" evidence="1">
    <location>
        <begin position="135"/>
        <end position="154"/>
    </location>
</feature>
<dbReference type="InterPro" id="IPR029441">
    <property type="entry name" value="Cass2"/>
</dbReference>
<dbReference type="Pfam" id="PF14526">
    <property type="entry name" value="Cass2"/>
    <property type="match status" value="1"/>
</dbReference>
<proteinExistence type="predicted"/>
<keyword evidence="4" id="KW-1185">Reference proteome</keyword>
<dbReference type="InterPro" id="IPR011256">
    <property type="entry name" value="Reg_factor_effector_dom_sf"/>
</dbReference>
<feature type="domain" description="AraC effector-binding" evidence="2">
    <location>
        <begin position="1"/>
        <end position="152"/>
    </location>
</feature>
<dbReference type="EMBL" id="JACOME010000002">
    <property type="protein sequence ID" value="MBC3846276.1"/>
    <property type="molecule type" value="Genomic_DNA"/>
</dbReference>
<comment type="caution">
    <text evidence="3">The sequence shown here is derived from an EMBL/GenBank/DDBJ whole genome shotgun (WGS) entry which is preliminary data.</text>
</comment>
<dbReference type="Proteomes" id="UP000607435">
    <property type="component" value="Unassembled WGS sequence"/>
</dbReference>
<name>A0ABR6Y0L2_9FLAO</name>
<dbReference type="SUPFAM" id="SSF55136">
    <property type="entry name" value="Probable bacterial effector-binding domain"/>
    <property type="match status" value="1"/>
</dbReference>
<dbReference type="PANTHER" id="PTHR36444">
    <property type="entry name" value="TRANSCRIPTIONAL REGULATOR PROTEIN YOBU-RELATED"/>
    <property type="match status" value="1"/>
</dbReference>
<evidence type="ECO:0000259" key="2">
    <source>
        <dbReference type="SMART" id="SM00871"/>
    </source>
</evidence>
<gene>
    <name evidence="3" type="ORF">H6H04_07790</name>
</gene>
<dbReference type="SMART" id="SM00871">
    <property type="entry name" value="AraC_E_bind"/>
    <property type="match status" value="1"/>
</dbReference>
<protein>
    <submittedName>
        <fullName evidence="3">GyrI-like domain-containing protein</fullName>
    </submittedName>
</protein>
<organism evidence="3 4">
    <name type="scientific">Winogradskyella echinorum</name>
    <dbReference type="NCBI Taxonomy" id="538189"/>
    <lineage>
        <taxon>Bacteria</taxon>
        <taxon>Pseudomonadati</taxon>
        <taxon>Bacteroidota</taxon>
        <taxon>Flavobacteriia</taxon>
        <taxon>Flavobacteriales</taxon>
        <taxon>Flavobacteriaceae</taxon>
        <taxon>Winogradskyella</taxon>
    </lineage>
</organism>
<dbReference type="InterPro" id="IPR053182">
    <property type="entry name" value="YobU-like_regulator"/>
</dbReference>
<evidence type="ECO:0000313" key="4">
    <source>
        <dbReference type="Proteomes" id="UP000607435"/>
    </source>
</evidence>
<accession>A0ABR6Y0L2</accession>
<evidence type="ECO:0000256" key="1">
    <source>
        <dbReference type="SAM" id="MobiDB-lite"/>
    </source>
</evidence>
<dbReference type="InterPro" id="IPR010499">
    <property type="entry name" value="AraC_E-bd"/>
</dbReference>
<sequence length="154" mass="17830">MNPRIVNLQEKKIVGLKSKMLQHQYGNIVALWKQFMPRKKEILNTSNSELIALQNYSDFGNFEKPFDIWACVEVTDLNVIPEGILFNTIPKGEYAVFPHKGMDASATYQKIMTEWLPNSGYQIGNRPHFQVMGEKYKQGSPDSEEDFYVPVKRR</sequence>
<dbReference type="Gene3D" id="3.20.80.10">
    <property type="entry name" value="Regulatory factor, effector binding domain"/>
    <property type="match status" value="1"/>
</dbReference>
<evidence type="ECO:0000313" key="3">
    <source>
        <dbReference type="EMBL" id="MBC3846276.1"/>
    </source>
</evidence>
<reference evidence="3 4" key="1">
    <citation type="submission" date="2020-08" db="EMBL/GenBank/DDBJ databases">
        <title>Winogradskyella ouciana sp. nov., isolated from the hadal seawater of the Mariana Trench.</title>
        <authorList>
            <person name="He X."/>
        </authorList>
    </citation>
    <scope>NUCLEOTIDE SEQUENCE [LARGE SCALE GENOMIC DNA]</scope>
    <source>
        <strain evidence="3 4">KCTC 22026</strain>
    </source>
</reference>